<evidence type="ECO:0000256" key="3">
    <source>
        <dbReference type="ARBA" id="ARBA00022617"/>
    </source>
</evidence>
<comment type="similarity">
    <text evidence="2 9">Belongs to the cytochrome P450 family.</text>
</comment>
<dbReference type="Proteomes" id="UP001145021">
    <property type="component" value="Unassembled WGS sequence"/>
</dbReference>
<keyword evidence="13" id="KW-1185">Reference proteome</keyword>
<dbReference type="InterPro" id="IPR002403">
    <property type="entry name" value="Cyt_P450_E_grp-IV"/>
</dbReference>
<dbReference type="SUPFAM" id="SSF48264">
    <property type="entry name" value="Cytochrome P450"/>
    <property type="match status" value="1"/>
</dbReference>
<keyword evidence="4 8" id="KW-0479">Metal-binding</keyword>
<feature type="region of interest" description="Disordered" evidence="10">
    <location>
        <begin position="437"/>
        <end position="463"/>
    </location>
</feature>
<dbReference type="Gene3D" id="1.10.630.10">
    <property type="entry name" value="Cytochrome P450"/>
    <property type="match status" value="1"/>
</dbReference>
<gene>
    <name evidence="12" type="ORF">LPJ64_002238</name>
</gene>
<feature type="binding site" description="axial binding residue" evidence="8">
    <location>
        <position position="481"/>
    </location>
    <ligand>
        <name>heme</name>
        <dbReference type="ChEBI" id="CHEBI:30413"/>
    </ligand>
    <ligandPart>
        <name>Fe</name>
        <dbReference type="ChEBI" id="CHEBI:18248"/>
    </ligandPart>
</feature>
<evidence type="ECO:0000256" key="5">
    <source>
        <dbReference type="ARBA" id="ARBA00023002"/>
    </source>
</evidence>
<evidence type="ECO:0000313" key="13">
    <source>
        <dbReference type="Proteomes" id="UP001145021"/>
    </source>
</evidence>
<evidence type="ECO:0000256" key="2">
    <source>
        <dbReference type="ARBA" id="ARBA00010617"/>
    </source>
</evidence>
<proteinExistence type="inferred from homology"/>
<dbReference type="PROSITE" id="PS00086">
    <property type="entry name" value="CYTOCHROME_P450"/>
    <property type="match status" value="1"/>
</dbReference>
<reference evidence="12" key="1">
    <citation type="submission" date="2022-07" db="EMBL/GenBank/DDBJ databases">
        <title>Phylogenomic reconstructions and comparative analyses of Kickxellomycotina fungi.</title>
        <authorList>
            <person name="Reynolds N.K."/>
            <person name="Stajich J.E."/>
            <person name="Barry K."/>
            <person name="Grigoriev I.V."/>
            <person name="Crous P."/>
            <person name="Smith M.E."/>
        </authorList>
    </citation>
    <scope>NUCLEOTIDE SEQUENCE</scope>
    <source>
        <strain evidence="12">NBRC 105413</strain>
    </source>
</reference>
<name>A0A9W7XMH4_9FUNG</name>
<evidence type="ECO:0000256" key="10">
    <source>
        <dbReference type="SAM" id="MobiDB-lite"/>
    </source>
</evidence>
<evidence type="ECO:0000313" key="12">
    <source>
        <dbReference type="EMBL" id="KAJ1646268.1"/>
    </source>
</evidence>
<keyword evidence="11" id="KW-0472">Membrane</keyword>
<keyword evidence="6 8" id="KW-0408">Iron</keyword>
<comment type="cofactor">
    <cofactor evidence="1 8">
        <name>heme</name>
        <dbReference type="ChEBI" id="CHEBI:30413"/>
    </cofactor>
</comment>
<dbReference type="GO" id="GO:0016705">
    <property type="term" value="F:oxidoreductase activity, acting on paired donors, with incorporation or reduction of molecular oxygen"/>
    <property type="evidence" value="ECO:0007669"/>
    <property type="project" value="InterPro"/>
</dbReference>
<dbReference type="PANTHER" id="PTHR24292:SF54">
    <property type="entry name" value="CYP9F3-RELATED"/>
    <property type="match status" value="1"/>
</dbReference>
<organism evidence="12 13">
    <name type="scientific">Coemansia asiatica</name>
    <dbReference type="NCBI Taxonomy" id="1052880"/>
    <lineage>
        <taxon>Eukaryota</taxon>
        <taxon>Fungi</taxon>
        <taxon>Fungi incertae sedis</taxon>
        <taxon>Zoopagomycota</taxon>
        <taxon>Kickxellomycotina</taxon>
        <taxon>Kickxellomycetes</taxon>
        <taxon>Kickxellales</taxon>
        <taxon>Kickxellaceae</taxon>
        <taxon>Coemansia</taxon>
    </lineage>
</organism>
<dbReference type="PRINTS" id="PR00465">
    <property type="entry name" value="EP450IV"/>
</dbReference>
<sequence length="548" mass="62254">MSVLVGTLQQIGAMNALFIFAVLLVLRLIYRLFVPPKINDGGVPHIPALKTLYWTFKPNPSRLDLCNRVDRPALEKTGLVRTWLWGRWMYKTNNAEYARQLFLKTSVYQKIEMHNLIPYVFRAVAAGGNLMTENGEHFKAHRTIVSPSFRRAWPASTFHSHLSKLESLIRLSSGSIDVLSVCRRATLDILGRIIMGIDFGALDYKDSELLEICWDVVDAGIEPLYLVFPILDKYPVGRRARSFSNLKKFHRFIESTIAVKRKELEEYGKLDDDERSSADLLSLMIEAHEHTKKHGAYDEKGKLLPSMTSEELRNNTIIFFVAGHDATAYSLSHLIMELALNPHVQQQARQRVIGVLGDNPDAFPTDEQLAELADLDMIVKESLRKNSVVSDVRRVLNEPVTLGPYTLPKGTWVMVDLWAMQHNPDYFPEPDKFIPERFSEPSSNADADANNEADTNANAHQHQHPRVPFSWAPFSEGSRKCIGHKFALLTQRVVLALLVHRFTWNLPQDSPFLRKPRTSTSGLISPIDLKIDFTYRHGPPVTAQPIFP</sequence>
<keyword evidence="5 9" id="KW-0560">Oxidoreductase</keyword>
<dbReference type="InterPro" id="IPR017972">
    <property type="entry name" value="Cyt_P450_CS"/>
</dbReference>
<accession>A0A9W7XMH4</accession>
<comment type="caution">
    <text evidence="12">The sequence shown here is derived from an EMBL/GenBank/DDBJ whole genome shotgun (WGS) entry which is preliminary data.</text>
</comment>
<keyword evidence="3 8" id="KW-0349">Heme</keyword>
<dbReference type="Pfam" id="PF00067">
    <property type="entry name" value="p450"/>
    <property type="match status" value="1"/>
</dbReference>
<feature type="transmembrane region" description="Helical" evidence="11">
    <location>
        <begin position="12"/>
        <end position="30"/>
    </location>
</feature>
<dbReference type="AlphaFoldDB" id="A0A9W7XMH4"/>
<dbReference type="PANTHER" id="PTHR24292">
    <property type="entry name" value="CYTOCHROME P450"/>
    <property type="match status" value="1"/>
</dbReference>
<evidence type="ECO:0000256" key="1">
    <source>
        <dbReference type="ARBA" id="ARBA00001971"/>
    </source>
</evidence>
<dbReference type="PRINTS" id="PR00385">
    <property type="entry name" value="P450"/>
</dbReference>
<dbReference type="GO" id="GO:0005506">
    <property type="term" value="F:iron ion binding"/>
    <property type="evidence" value="ECO:0007669"/>
    <property type="project" value="InterPro"/>
</dbReference>
<evidence type="ECO:0000256" key="7">
    <source>
        <dbReference type="ARBA" id="ARBA00023033"/>
    </source>
</evidence>
<evidence type="ECO:0008006" key="14">
    <source>
        <dbReference type="Google" id="ProtNLM"/>
    </source>
</evidence>
<dbReference type="InterPro" id="IPR001128">
    <property type="entry name" value="Cyt_P450"/>
</dbReference>
<feature type="compositionally biased region" description="Low complexity" evidence="10">
    <location>
        <begin position="444"/>
        <end position="459"/>
    </location>
</feature>
<keyword evidence="11" id="KW-1133">Transmembrane helix</keyword>
<dbReference type="EMBL" id="JANBOH010000068">
    <property type="protein sequence ID" value="KAJ1646268.1"/>
    <property type="molecule type" value="Genomic_DNA"/>
</dbReference>
<evidence type="ECO:0000256" key="9">
    <source>
        <dbReference type="RuleBase" id="RU000461"/>
    </source>
</evidence>
<evidence type="ECO:0000256" key="6">
    <source>
        <dbReference type="ARBA" id="ARBA00023004"/>
    </source>
</evidence>
<dbReference type="GO" id="GO:0004497">
    <property type="term" value="F:monooxygenase activity"/>
    <property type="evidence" value="ECO:0007669"/>
    <property type="project" value="UniProtKB-KW"/>
</dbReference>
<evidence type="ECO:0000256" key="8">
    <source>
        <dbReference type="PIRSR" id="PIRSR602403-1"/>
    </source>
</evidence>
<dbReference type="InterPro" id="IPR050476">
    <property type="entry name" value="Insect_CytP450_Detox"/>
</dbReference>
<protein>
    <recommendedName>
        <fullName evidence="14">Cytochrome P450</fullName>
    </recommendedName>
</protein>
<keyword evidence="11" id="KW-0812">Transmembrane</keyword>
<dbReference type="InterPro" id="IPR036396">
    <property type="entry name" value="Cyt_P450_sf"/>
</dbReference>
<keyword evidence="7 9" id="KW-0503">Monooxygenase</keyword>
<evidence type="ECO:0000256" key="11">
    <source>
        <dbReference type="SAM" id="Phobius"/>
    </source>
</evidence>
<evidence type="ECO:0000256" key="4">
    <source>
        <dbReference type="ARBA" id="ARBA00022723"/>
    </source>
</evidence>
<dbReference type="GO" id="GO:0020037">
    <property type="term" value="F:heme binding"/>
    <property type="evidence" value="ECO:0007669"/>
    <property type="project" value="InterPro"/>
</dbReference>